<keyword evidence="6" id="KW-0963">Cytoplasm</keyword>
<keyword evidence="4 6" id="KW-0808">Transferase</keyword>
<accession>A0A6P1ZNE2</accession>
<evidence type="ECO:0000256" key="5">
    <source>
        <dbReference type="ARBA" id="ARBA00022691"/>
    </source>
</evidence>
<evidence type="ECO:0000313" key="8">
    <source>
        <dbReference type="Proteomes" id="UP000434052"/>
    </source>
</evidence>
<dbReference type="Proteomes" id="UP000434052">
    <property type="component" value="Unassembled WGS sequence"/>
</dbReference>
<comment type="similarity">
    <text evidence="1 6">Belongs to the methyltransferase superfamily. RsmH family.</text>
</comment>
<keyword evidence="2 6" id="KW-0698">rRNA processing</keyword>
<dbReference type="PANTHER" id="PTHR11265">
    <property type="entry name" value="S-ADENOSYL-METHYLTRANSFERASE MRAW"/>
    <property type="match status" value="1"/>
</dbReference>
<sequence>MSDQQGAAGTGETEEFAHVSVMVSEVLEYLAPKSGGRYLDGTLGLGGHSSAIFEAAGGDISLLGIDRDSLALDTAQKRLAPWGDRASFFQGSYSRFEEFMDELGWDTLDGALLDLGVSSIQLDDADRGFSFLHDGPLDMRMGASEGDAPAHRLVNKLSHAELKAIIHRLGEEPMAGRIARAIIEARSKEPIENTARLADIVEQAYPAKWRATARRHPATRTFQALRMAVNRELEELAYFLEHITERLAPGGRVVVISFHSLEDRAVKHTFRDEAKGCNCPRNVPVCRCGRVPRLKVLTKKPLTPSEEEVARNSRARSAKLRAAERLVEAA</sequence>
<evidence type="ECO:0000256" key="6">
    <source>
        <dbReference type="HAMAP-Rule" id="MF_01007"/>
    </source>
</evidence>
<feature type="binding site" evidence="6">
    <location>
        <position position="93"/>
    </location>
    <ligand>
        <name>S-adenosyl-L-methionine</name>
        <dbReference type="ChEBI" id="CHEBI:59789"/>
    </ligand>
</feature>
<dbReference type="PIRSF" id="PIRSF004486">
    <property type="entry name" value="MraW"/>
    <property type="match status" value="1"/>
</dbReference>
<dbReference type="InterPro" id="IPR002903">
    <property type="entry name" value="RsmH"/>
</dbReference>
<keyword evidence="5 6" id="KW-0949">S-adenosyl-L-methionine</keyword>
<dbReference type="HAMAP" id="MF_01007">
    <property type="entry name" value="16SrRNA_methyltr_H"/>
    <property type="match status" value="1"/>
</dbReference>
<dbReference type="Gene3D" id="1.10.150.170">
    <property type="entry name" value="Putative methyltransferase TM0872, insert domain"/>
    <property type="match status" value="1"/>
</dbReference>
<dbReference type="EC" id="2.1.1.199" evidence="6"/>
<dbReference type="OrthoDB" id="9806637at2"/>
<feature type="binding site" evidence="6">
    <location>
        <position position="66"/>
    </location>
    <ligand>
        <name>S-adenosyl-L-methionine</name>
        <dbReference type="ChEBI" id="CHEBI:59789"/>
    </ligand>
</feature>
<dbReference type="EMBL" id="QMIF01000001">
    <property type="protein sequence ID" value="TVM36879.1"/>
    <property type="molecule type" value="Genomic_DNA"/>
</dbReference>
<comment type="caution">
    <text evidence="7">The sequence shown here is derived from an EMBL/GenBank/DDBJ whole genome shotgun (WGS) entry which is preliminary data.</text>
</comment>
<reference evidence="7 8" key="1">
    <citation type="submission" date="2018-06" db="EMBL/GenBank/DDBJ databases">
        <title>Complete genome of Desulfovibrio marinus P48SEP.</title>
        <authorList>
            <person name="Crispim J.S."/>
            <person name="Vidigal P.M.P."/>
            <person name="Silva L.C.F."/>
            <person name="Araujo L.C."/>
            <person name="Laguardia C.N."/>
            <person name="Dias R.S."/>
            <person name="Sousa M.P."/>
            <person name="Paula S.O."/>
            <person name="Silva C."/>
        </authorList>
    </citation>
    <scope>NUCLEOTIDE SEQUENCE [LARGE SCALE GENOMIC DNA]</scope>
    <source>
        <strain evidence="7 8">P48SEP</strain>
    </source>
</reference>
<dbReference type="PANTHER" id="PTHR11265:SF0">
    <property type="entry name" value="12S RRNA N4-METHYLCYTIDINE METHYLTRANSFERASE"/>
    <property type="match status" value="1"/>
</dbReference>
<organism evidence="7 8">
    <name type="scientific">Oceanidesulfovibrio marinus</name>
    <dbReference type="NCBI Taxonomy" id="370038"/>
    <lineage>
        <taxon>Bacteria</taxon>
        <taxon>Pseudomonadati</taxon>
        <taxon>Thermodesulfobacteriota</taxon>
        <taxon>Desulfovibrionia</taxon>
        <taxon>Desulfovibrionales</taxon>
        <taxon>Desulfovibrionaceae</taxon>
        <taxon>Oceanidesulfovibrio</taxon>
    </lineage>
</organism>
<comment type="catalytic activity">
    <reaction evidence="6">
        <text>cytidine(1402) in 16S rRNA + S-adenosyl-L-methionine = N(4)-methylcytidine(1402) in 16S rRNA + S-adenosyl-L-homocysteine + H(+)</text>
        <dbReference type="Rhea" id="RHEA:42928"/>
        <dbReference type="Rhea" id="RHEA-COMP:10286"/>
        <dbReference type="Rhea" id="RHEA-COMP:10287"/>
        <dbReference type="ChEBI" id="CHEBI:15378"/>
        <dbReference type="ChEBI" id="CHEBI:57856"/>
        <dbReference type="ChEBI" id="CHEBI:59789"/>
        <dbReference type="ChEBI" id="CHEBI:74506"/>
        <dbReference type="ChEBI" id="CHEBI:82748"/>
        <dbReference type="EC" id="2.1.1.199"/>
    </reaction>
</comment>
<evidence type="ECO:0000256" key="3">
    <source>
        <dbReference type="ARBA" id="ARBA00022603"/>
    </source>
</evidence>
<dbReference type="Gene3D" id="3.40.50.150">
    <property type="entry name" value="Vaccinia Virus protein VP39"/>
    <property type="match status" value="1"/>
</dbReference>
<dbReference type="Pfam" id="PF01795">
    <property type="entry name" value="Methyltransf_5"/>
    <property type="match status" value="1"/>
</dbReference>
<dbReference type="InterPro" id="IPR029063">
    <property type="entry name" value="SAM-dependent_MTases_sf"/>
</dbReference>
<comment type="function">
    <text evidence="6">Specifically methylates the N4 position of cytidine in position 1402 (C1402) of 16S rRNA.</text>
</comment>
<feature type="binding site" evidence="6">
    <location>
        <position position="121"/>
    </location>
    <ligand>
        <name>S-adenosyl-L-methionine</name>
        <dbReference type="ChEBI" id="CHEBI:59789"/>
    </ligand>
</feature>
<dbReference type="SUPFAM" id="SSF53335">
    <property type="entry name" value="S-adenosyl-L-methionine-dependent methyltransferases"/>
    <property type="match status" value="1"/>
</dbReference>
<keyword evidence="3 6" id="KW-0489">Methyltransferase</keyword>
<dbReference type="InterPro" id="IPR023397">
    <property type="entry name" value="SAM-dep_MeTrfase_MraW_recog"/>
</dbReference>
<dbReference type="GO" id="GO:0071424">
    <property type="term" value="F:rRNA (cytosine-N4-)-methyltransferase activity"/>
    <property type="evidence" value="ECO:0007669"/>
    <property type="project" value="UniProtKB-UniRule"/>
</dbReference>
<gene>
    <name evidence="6" type="primary">rsmH</name>
    <name evidence="7" type="ORF">DQK91_01965</name>
</gene>
<dbReference type="GO" id="GO:0070475">
    <property type="term" value="P:rRNA base methylation"/>
    <property type="evidence" value="ECO:0007669"/>
    <property type="project" value="UniProtKB-UniRule"/>
</dbReference>
<comment type="subcellular location">
    <subcellularLocation>
        <location evidence="6">Cytoplasm</location>
    </subcellularLocation>
</comment>
<evidence type="ECO:0000256" key="2">
    <source>
        <dbReference type="ARBA" id="ARBA00022552"/>
    </source>
</evidence>
<feature type="binding site" evidence="6">
    <location>
        <begin position="46"/>
        <end position="48"/>
    </location>
    <ligand>
        <name>S-adenosyl-L-methionine</name>
        <dbReference type="ChEBI" id="CHEBI:59789"/>
    </ligand>
</feature>
<name>A0A6P1ZNE2_9BACT</name>
<proteinExistence type="inferred from homology"/>
<evidence type="ECO:0000256" key="4">
    <source>
        <dbReference type="ARBA" id="ARBA00022679"/>
    </source>
</evidence>
<evidence type="ECO:0000313" key="7">
    <source>
        <dbReference type="EMBL" id="TVM36879.1"/>
    </source>
</evidence>
<dbReference type="SUPFAM" id="SSF81799">
    <property type="entry name" value="Putative methyltransferase TM0872, insert domain"/>
    <property type="match status" value="1"/>
</dbReference>
<dbReference type="GO" id="GO:0005737">
    <property type="term" value="C:cytoplasm"/>
    <property type="evidence" value="ECO:0007669"/>
    <property type="project" value="UniProtKB-SubCell"/>
</dbReference>
<evidence type="ECO:0000256" key="1">
    <source>
        <dbReference type="ARBA" id="ARBA00010396"/>
    </source>
</evidence>
<protein>
    <recommendedName>
        <fullName evidence="6">Ribosomal RNA small subunit methyltransferase H</fullName>
        <ecNumber evidence="6">2.1.1.199</ecNumber>
    </recommendedName>
    <alternativeName>
        <fullName evidence="6">16S rRNA m(4)C1402 methyltransferase</fullName>
    </alternativeName>
    <alternativeName>
        <fullName evidence="6">rRNA (cytosine-N(4)-)-methyltransferase RsmH</fullName>
    </alternativeName>
</protein>
<dbReference type="NCBIfam" id="TIGR00006">
    <property type="entry name" value="16S rRNA (cytosine(1402)-N(4))-methyltransferase RsmH"/>
    <property type="match status" value="1"/>
</dbReference>
<dbReference type="AlphaFoldDB" id="A0A6P1ZNE2"/>
<feature type="binding site" evidence="6">
    <location>
        <position position="114"/>
    </location>
    <ligand>
        <name>S-adenosyl-L-methionine</name>
        <dbReference type="ChEBI" id="CHEBI:59789"/>
    </ligand>
</feature>
<dbReference type="RefSeq" id="WP_144233923.1">
    <property type="nucleotide sequence ID" value="NZ_QMIF01000001.1"/>
</dbReference>